<dbReference type="EMBL" id="BARS01021044">
    <property type="protein sequence ID" value="GAG13424.1"/>
    <property type="molecule type" value="Genomic_DNA"/>
</dbReference>
<comment type="subcellular location">
    <subcellularLocation>
        <location evidence="1">Cell membrane</location>
        <topology evidence="1">Multi-pass membrane protein</topology>
    </subcellularLocation>
</comment>
<evidence type="ECO:0008006" key="12">
    <source>
        <dbReference type="Google" id="ProtNLM"/>
    </source>
</evidence>
<evidence type="ECO:0000256" key="9">
    <source>
        <dbReference type="ARBA" id="ARBA00037998"/>
    </source>
</evidence>
<keyword evidence="2" id="KW-0813">Transport</keyword>
<keyword evidence="3" id="KW-1003">Cell membrane</keyword>
<feature type="non-terminal residue" evidence="11">
    <location>
        <position position="1"/>
    </location>
</feature>
<dbReference type="Pfam" id="PF02653">
    <property type="entry name" value="BPD_transp_2"/>
    <property type="match status" value="1"/>
</dbReference>
<dbReference type="GO" id="GO:0015192">
    <property type="term" value="F:L-phenylalanine transmembrane transporter activity"/>
    <property type="evidence" value="ECO:0007669"/>
    <property type="project" value="TreeGrafter"/>
</dbReference>
<evidence type="ECO:0000256" key="1">
    <source>
        <dbReference type="ARBA" id="ARBA00004651"/>
    </source>
</evidence>
<dbReference type="GO" id="GO:0042941">
    <property type="term" value="P:D-alanine transmembrane transport"/>
    <property type="evidence" value="ECO:0007669"/>
    <property type="project" value="TreeGrafter"/>
</dbReference>
<evidence type="ECO:0000256" key="10">
    <source>
        <dbReference type="SAM" id="Phobius"/>
    </source>
</evidence>
<evidence type="ECO:0000256" key="6">
    <source>
        <dbReference type="ARBA" id="ARBA00022970"/>
    </source>
</evidence>
<reference evidence="11" key="1">
    <citation type="journal article" date="2014" name="Front. Microbiol.">
        <title>High frequency of phylogenetically diverse reductive dehalogenase-homologous genes in deep subseafloor sedimentary metagenomes.</title>
        <authorList>
            <person name="Kawai M."/>
            <person name="Futagami T."/>
            <person name="Toyoda A."/>
            <person name="Takaki Y."/>
            <person name="Nishi S."/>
            <person name="Hori S."/>
            <person name="Arai W."/>
            <person name="Tsubouchi T."/>
            <person name="Morono Y."/>
            <person name="Uchiyama I."/>
            <person name="Ito T."/>
            <person name="Fujiyama A."/>
            <person name="Inagaki F."/>
            <person name="Takami H."/>
        </authorList>
    </citation>
    <scope>NUCLEOTIDE SEQUENCE</scope>
    <source>
        <strain evidence="11">Expedition CK06-06</strain>
    </source>
</reference>
<dbReference type="GO" id="GO:0015190">
    <property type="term" value="F:L-leucine transmembrane transporter activity"/>
    <property type="evidence" value="ECO:0007669"/>
    <property type="project" value="TreeGrafter"/>
</dbReference>
<organism evidence="11">
    <name type="scientific">marine sediment metagenome</name>
    <dbReference type="NCBI Taxonomy" id="412755"/>
    <lineage>
        <taxon>unclassified sequences</taxon>
        <taxon>metagenomes</taxon>
        <taxon>ecological metagenomes</taxon>
    </lineage>
</organism>
<gene>
    <name evidence="11" type="ORF">S01H1_33859</name>
</gene>
<dbReference type="GO" id="GO:0005304">
    <property type="term" value="F:L-valine transmembrane transporter activity"/>
    <property type="evidence" value="ECO:0007669"/>
    <property type="project" value="TreeGrafter"/>
</dbReference>
<protein>
    <recommendedName>
        <fullName evidence="12">Branched-chain amino acid ABC transporter permease</fullName>
    </recommendedName>
</protein>
<feature type="transmembrane region" description="Helical" evidence="10">
    <location>
        <begin position="16"/>
        <end position="34"/>
    </location>
</feature>
<dbReference type="PANTHER" id="PTHR11795">
    <property type="entry name" value="BRANCHED-CHAIN AMINO ACID TRANSPORT SYSTEM PERMEASE PROTEIN LIVH"/>
    <property type="match status" value="1"/>
</dbReference>
<dbReference type="PANTHER" id="PTHR11795:SF371">
    <property type="entry name" value="HIGH-AFFINITY BRANCHED-CHAIN AMINO ACID TRANSPORT SYSTEM PERMEASE PROTEIN LIVH"/>
    <property type="match status" value="1"/>
</dbReference>
<evidence type="ECO:0000256" key="8">
    <source>
        <dbReference type="ARBA" id="ARBA00023136"/>
    </source>
</evidence>
<dbReference type="AlphaFoldDB" id="X0V5G2"/>
<sequence length="88" mass="9070">AAAGILYGIDVQLHPGMGWAFLIPLFAAAILGSIGNMYGALVGGLVIGVVQQVSTAFLLPTYKPAVAFLIMIVLLLIRPQGIFGGSSK</sequence>
<dbReference type="GO" id="GO:0015188">
    <property type="term" value="F:L-isoleucine transmembrane transporter activity"/>
    <property type="evidence" value="ECO:0007669"/>
    <property type="project" value="TreeGrafter"/>
</dbReference>
<proteinExistence type="inferred from homology"/>
<comment type="similarity">
    <text evidence="9">Belongs to the binding-protein-dependent transport system permease family. LivHM subfamily.</text>
</comment>
<evidence type="ECO:0000256" key="4">
    <source>
        <dbReference type="ARBA" id="ARBA00022519"/>
    </source>
</evidence>
<keyword evidence="6" id="KW-0029">Amino-acid transport</keyword>
<keyword evidence="7 10" id="KW-1133">Transmembrane helix</keyword>
<keyword evidence="8 10" id="KW-0472">Membrane</keyword>
<dbReference type="GO" id="GO:1903806">
    <property type="term" value="P:L-isoleucine import across plasma membrane"/>
    <property type="evidence" value="ECO:0007669"/>
    <property type="project" value="TreeGrafter"/>
</dbReference>
<keyword evidence="5 10" id="KW-0812">Transmembrane</keyword>
<keyword evidence="4" id="KW-0997">Cell inner membrane</keyword>
<evidence type="ECO:0000256" key="5">
    <source>
        <dbReference type="ARBA" id="ARBA00022692"/>
    </source>
</evidence>
<name>X0V5G2_9ZZZZ</name>
<evidence type="ECO:0000256" key="7">
    <source>
        <dbReference type="ARBA" id="ARBA00022989"/>
    </source>
</evidence>
<comment type="caution">
    <text evidence="11">The sequence shown here is derived from an EMBL/GenBank/DDBJ whole genome shotgun (WGS) entry which is preliminary data.</text>
</comment>
<accession>X0V5G2</accession>
<feature type="transmembrane region" description="Helical" evidence="10">
    <location>
        <begin position="65"/>
        <end position="83"/>
    </location>
</feature>
<evidence type="ECO:0000256" key="3">
    <source>
        <dbReference type="ARBA" id="ARBA00022475"/>
    </source>
</evidence>
<dbReference type="InterPro" id="IPR052157">
    <property type="entry name" value="BCAA_transport_permease"/>
</dbReference>
<dbReference type="GO" id="GO:0015808">
    <property type="term" value="P:L-alanine transport"/>
    <property type="evidence" value="ECO:0007669"/>
    <property type="project" value="TreeGrafter"/>
</dbReference>
<dbReference type="InterPro" id="IPR001851">
    <property type="entry name" value="ABC_transp_permease"/>
</dbReference>
<evidence type="ECO:0000313" key="11">
    <source>
        <dbReference type="EMBL" id="GAG13424.1"/>
    </source>
</evidence>
<dbReference type="GO" id="GO:0005886">
    <property type="term" value="C:plasma membrane"/>
    <property type="evidence" value="ECO:0007669"/>
    <property type="project" value="UniProtKB-SubCell"/>
</dbReference>
<evidence type="ECO:0000256" key="2">
    <source>
        <dbReference type="ARBA" id="ARBA00022448"/>
    </source>
</evidence>